<gene>
    <name evidence="2" type="ORF">ERX46_12090</name>
</gene>
<dbReference type="AlphaFoldDB" id="A0A4Q4KJD8"/>
<proteinExistence type="predicted"/>
<evidence type="ECO:0000313" key="2">
    <source>
        <dbReference type="EMBL" id="RYM32797.1"/>
    </source>
</evidence>
<dbReference type="InterPro" id="IPR029063">
    <property type="entry name" value="SAM-dependent_MTases_sf"/>
</dbReference>
<dbReference type="Gene3D" id="3.40.50.150">
    <property type="entry name" value="Vaccinia Virus protein VP39"/>
    <property type="match status" value="1"/>
</dbReference>
<feature type="domain" description="Methyltransferase type 11" evidence="1">
    <location>
        <begin position="37"/>
        <end position="138"/>
    </location>
</feature>
<name>A0A4Q4KJD8_9FLAO</name>
<keyword evidence="3" id="KW-1185">Reference proteome</keyword>
<sequence>MDELTQDIFEWDILNWSKALDFWTKEIDIKDKNFKCLELGGRRGGLSLWLAMNNNSVICSDLESPEEIAEKLHTKYNCTDKIEYQSICATDIPYENAFDIVVFKSIMGGISGNGQDHLKKQMIDQIYKSLKPNGKLLFAENLESSFIHKGFRKTFIKWGERWNYLKHDEIKHVFSSFDKVKFKTVGFFGTFGRSESQRNFLSKLDNVVTKVVPKSKRYILFGVAEKTNV</sequence>
<dbReference type="Proteomes" id="UP000293952">
    <property type="component" value="Unassembled WGS sequence"/>
</dbReference>
<dbReference type="GO" id="GO:0032259">
    <property type="term" value="P:methylation"/>
    <property type="evidence" value="ECO:0007669"/>
    <property type="project" value="UniProtKB-KW"/>
</dbReference>
<dbReference type="SUPFAM" id="SSF53335">
    <property type="entry name" value="S-adenosyl-L-methionine-dependent methyltransferases"/>
    <property type="match status" value="1"/>
</dbReference>
<accession>A0A4Q4KJD8</accession>
<reference evidence="2 3" key="1">
    <citation type="submission" date="2019-02" db="EMBL/GenBank/DDBJ databases">
        <title>Genome sequence of the sea-ice species Brumimicrobium glaciale.</title>
        <authorList>
            <person name="Bowman J.P."/>
        </authorList>
    </citation>
    <scope>NUCLEOTIDE SEQUENCE [LARGE SCALE GENOMIC DNA]</scope>
    <source>
        <strain evidence="2 3">IC156</strain>
    </source>
</reference>
<dbReference type="OrthoDB" id="1417142at2"/>
<dbReference type="CDD" id="cd02440">
    <property type="entry name" value="AdoMet_MTases"/>
    <property type="match status" value="1"/>
</dbReference>
<dbReference type="GO" id="GO:0008757">
    <property type="term" value="F:S-adenosylmethionine-dependent methyltransferase activity"/>
    <property type="evidence" value="ECO:0007669"/>
    <property type="project" value="InterPro"/>
</dbReference>
<evidence type="ECO:0000259" key="1">
    <source>
        <dbReference type="Pfam" id="PF08241"/>
    </source>
</evidence>
<comment type="caution">
    <text evidence="2">The sequence shown here is derived from an EMBL/GenBank/DDBJ whole genome shotgun (WGS) entry which is preliminary data.</text>
</comment>
<dbReference type="RefSeq" id="WP_130094135.1">
    <property type="nucleotide sequence ID" value="NZ_SETE01000005.1"/>
</dbReference>
<dbReference type="InterPro" id="IPR013216">
    <property type="entry name" value="Methyltransf_11"/>
</dbReference>
<dbReference type="Pfam" id="PF08241">
    <property type="entry name" value="Methyltransf_11"/>
    <property type="match status" value="1"/>
</dbReference>
<protein>
    <submittedName>
        <fullName evidence="2">Class I SAM-dependent methyltransferase</fullName>
    </submittedName>
</protein>
<keyword evidence="2" id="KW-0489">Methyltransferase</keyword>
<dbReference type="EMBL" id="SETE01000005">
    <property type="protein sequence ID" value="RYM32797.1"/>
    <property type="molecule type" value="Genomic_DNA"/>
</dbReference>
<evidence type="ECO:0000313" key="3">
    <source>
        <dbReference type="Proteomes" id="UP000293952"/>
    </source>
</evidence>
<keyword evidence="2" id="KW-0808">Transferase</keyword>
<organism evidence="2 3">
    <name type="scientific">Brumimicrobium glaciale</name>
    <dbReference type="NCBI Taxonomy" id="200475"/>
    <lineage>
        <taxon>Bacteria</taxon>
        <taxon>Pseudomonadati</taxon>
        <taxon>Bacteroidota</taxon>
        <taxon>Flavobacteriia</taxon>
        <taxon>Flavobacteriales</taxon>
        <taxon>Crocinitomicaceae</taxon>
        <taxon>Brumimicrobium</taxon>
    </lineage>
</organism>